<name>G8QZQ4_OWEHD</name>
<dbReference type="KEGG" id="oho:Oweho_0480"/>
<evidence type="ECO:0000259" key="1">
    <source>
        <dbReference type="PROSITE" id="PS50846"/>
    </source>
</evidence>
<dbReference type="AlphaFoldDB" id="G8QZQ4"/>
<dbReference type="STRING" id="926562.Oweho_0480"/>
<feature type="domain" description="HMA" evidence="1">
    <location>
        <begin position="1"/>
        <end position="67"/>
    </location>
</feature>
<dbReference type="EMBL" id="CP003156">
    <property type="protein sequence ID" value="AEV31498.1"/>
    <property type="molecule type" value="Genomic_DNA"/>
</dbReference>
<keyword evidence="3" id="KW-1185">Reference proteome</keyword>
<sequence>MKELRLKTNIKCAGCEEKVKPYLDNMDGVKGWSVDLASPDKVLIVQLDGAREDEVIENLKKAGYTGKPD</sequence>
<dbReference type="InterPro" id="IPR036163">
    <property type="entry name" value="HMA_dom_sf"/>
</dbReference>
<dbReference type="OrthoDB" id="677920at2"/>
<dbReference type="RefSeq" id="WP_014200859.1">
    <property type="nucleotide sequence ID" value="NC_016599.1"/>
</dbReference>
<accession>G8QZQ4</accession>
<dbReference type="InterPro" id="IPR006121">
    <property type="entry name" value="HMA_dom"/>
</dbReference>
<dbReference type="Proteomes" id="UP000005631">
    <property type="component" value="Chromosome"/>
</dbReference>
<organism evidence="2 3">
    <name type="scientific">Owenweeksia hongkongensis (strain DSM 17368 / CIP 108786 / JCM 12287 / NRRL B-23963 / UST20020801)</name>
    <dbReference type="NCBI Taxonomy" id="926562"/>
    <lineage>
        <taxon>Bacteria</taxon>
        <taxon>Pseudomonadati</taxon>
        <taxon>Bacteroidota</taxon>
        <taxon>Flavobacteriia</taxon>
        <taxon>Flavobacteriales</taxon>
        <taxon>Owenweeksiaceae</taxon>
        <taxon>Owenweeksia</taxon>
    </lineage>
</organism>
<dbReference type="eggNOG" id="COG2608">
    <property type="taxonomic scope" value="Bacteria"/>
</dbReference>
<proteinExistence type="predicted"/>
<dbReference type="PROSITE" id="PS50846">
    <property type="entry name" value="HMA_2"/>
    <property type="match status" value="1"/>
</dbReference>
<evidence type="ECO:0000313" key="3">
    <source>
        <dbReference type="Proteomes" id="UP000005631"/>
    </source>
</evidence>
<dbReference type="HOGENOM" id="CLU_134973_7_3_10"/>
<reference evidence="2 3" key="1">
    <citation type="journal article" date="2012" name="Stand. Genomic Sci.">
        <title>Genome sequence of the orange-pigmented seawater bacterium Owenweeksia hongkongensis type strain (UST20020801(T)).</title>
        <authorList>
            <person name="Riedel T."/>
            <person name="Held B."/>
            <person name="Nolan M."/>
            <person name="Lucas S."/>
            <person name="Lapidus A."/>
            <person name="Tice H."/>
            <person name="Del Rio T.G."/>
            <person name="Cheng J.F."/>
            <person name="Han C."/>
            <person name="Tapia R."/>
            <person name="Goodwin L.A."/>
            <person name="Pitluck S."/>
            <person name="Liolios K."/>
            <person name="Mavromatis K."/>
            <person name="Pagani I."/>
            <person name="Ivanova N."/>
            <person name="Mikhailova N."/>
            <person name="Pati A."/>
            <person name="Chen A."/>
            <person name="Palaniappan K."/>
            <person name="Rohde M."/>
            <person name="Tindall B.J."/>
            <person name="Detter J.C."/>
            <person name="Goker M."/>
            <person name="Woyke T."/>
            <person name="Bristow J."/>
            <person name="Eisen J.A."/>
            <person name="Markowitz V."/>
            <person name="Hugenholtz P."/>
            <person name="Klenk H.P."/>
            <person name="Kyrpides N.C."/>
        </authorList>
    </citation>
    <scope>NUCLEOTIDE SEQUENCE</scope>
    <source>
        <strain evidence="3">DSM 17368 / JCM 12287 / NRRL B-23963</strain>
    </source>
</reference>
<protein>
    <submittedName>
        <fullName evidence="2">Copper chaperone</fullName>
    </submittedName>
</protein>
<dbReference type="GO" id="GO:0046872">
    <property type="term" value="F:metal ion binding"/>
    <property type="evidence" value="ECO:0007669"/>
    <property type="project" value="InterPro"/>
</dbReference>
<dbReference type="CDD" id="cd00371">
    <property type="entry name" value="HMA"/>
    <property type="match status" value="1"/>
</dbReference>
<evidence type="ECO:0000313" key="2">
    <source>
        <dbReference type="EMBL" id="AEV31498.1"/>
    </source>
</evidence>
<gene>
    <name evidence="2" type="ordered locus">Oweho_0480</name>
</gene>
<dbReference type="Gene3D" id="3.30.70.100">
    <property type="match status" value="1"/>
</dbReference>
<dbReference type="Pfam" id="PF00403">
    <property type="entry name" value="HMA"/>
    <property type="match status" value="1"/>
</dbReference>
<dbReference type="SUPFAM" id="SSF55008">
    <property type="entry name" value="HMA, heavy metal-associated domain"/>
    <property type="match status" value="1"/>
</dbReference>